<name>A0A6L2LZS1_TANCI</name>
<dbReference type="AlphaFoldDB" id="A0A6L2LZS1"/>
<organism evidence="1">
    <name type="scientific">Tanacetum cinerariifolium</name>
    <name type="common">Dalmatian daisy</name>
    <name type="synonym">Chrysanthemum cinerariifolium</name>
    <dbReference type="NCBI Taxonomy" id="118510"/>
    <lineage>
        <taxon>Eukaryota</taxon>
        <taxon>Viridiplantae</taxon>
        <taxon>Streptophyta</taxon>
        <taxon>Embryophyta</taxon>
        <taxon>Tracheophyta</taxon>
        <taxon>Spermatophyta</taxon>
        <taxon>Magnoliopsida</taxon>
        <taxon>eudicotyledons</taxon>
        <taxon>Gunneridae</taxon>
        <taxon>Pentapetalae</taxon>
        <taxon>asterids</taxon>
        <taxon>campanulids</taxon>
        <taxon>Asterales</taxon>
        <taxon>Asteraceae</taxon>
        <taxon>Asteroideae</taxon>
        <taxon>Anthemideae</taxon>
        <taxon>Anthemidinae</taxon>
        <taxon>Tanacetum</taxon>
    </lineage>
</organism>
<comment type="caution">
    <text evidence="1">The sequence shown here is derived from an EMBL/GenBank/DDBJ whole genome shotgun (WGS) entry which is preliminary data.</text>
</comment>
<reference evidence="1" key="1">
    <citation type="journal article" date="2019" name="Sci. Rep.">
        <title>Draft genome of Tanacetum cinerariifolium, the natural source of mosquito coil.</title>
        <authorList>
            <person name="Yamashiro T."/>
            <person name="Shiraishi A."/>
            <person name="Satake H."/>
            <person name="Nakayama K."/>
        </authorList>
    </citation>
    <scope>NUCLEOTIDE SEQUENCE</scope>
</reference>
<gene>
    <name evidence="1" type="ORF">Tci_037613</name>
</gene>
<dbReference type="EMBL" id="BKCJ010005239">
    <property type="protein sequence ID" value="GEU65635.1"/>
    <property type="molecule type" value="Genomic_DNA"/>
</dbReference>
<evidence type="ECO:0000313" key="1">
    <source>
        <dbReference type="EMBL" id="GEU65635.1"/>
    </source>
</evidence>
<sequence length="405" mass="45048">MVSIEDMNKIDGVGANLLERMRRSLELRDAGLMRSNDRPIRLILKKPTQSPIKEGRKVLMNLSTTVWEVETDYASPTHGVDENGVQFVLTRDTGCATNESVNVPVQVAKENVKALNDGESGVGKNPNTSPNTNDYATDFVKDVMANVQTACANANRDEPNAKDTVVDHDVDAKVKTTSEKVNISFASALKHKVIRVAHIAELRNDERVEGVAVTLLLVAIEEVSLRFANTLYGYFVGKRLAYQLVENYVKNVWSKYGLKRIQLQGRSAYARALIEVSADDVLKDDLVIAIPFGKDKEVTSAVVIDVDTNHSKDMADEGFKVVKKKQNKKKKHQKQVGKSTSTSALNKIVWLENSFSALNDDEESEWNDNTTWKHTQQVLNVLNESDSDVDEEITLDDRGGNLKTT</sequence>
<proteinExistence type="predicted"/>
<protein>
    <submittedName>
        <fullName evidence="1">Zinc knuckle CX2CX4HX4C</fullName>
    </submittedName>
</protein>
<accession>A0A6L2LZS1</accession>